<dbReference type="RefSeq" id="WP_009756074.1">
    <property type="nucleotide sequence ID" value="NZ_AMSI01000002.1"/>
</dbReference>
<evidence type="ECO:0000313" key="2">
    <source>
        <dbReference type="EMBL" id="EKF43939.1"/>
    </source>
</evidence>
<keyword evidence="3" id="KW-1185">Reference proteome</keyword>
<gene>
    <name evidence="2" type="ORF">NA8A_03985</name>
</gene>
<feature type="region of interest" description="Disordered" evidence="1">
    <location>
        <begin position="36"/>
        <end position="61"/>
    </location>
</feature>
<protein>
    <submittedName>
        <fullName evidence="2">Uncharacterized protein</fullName>
    </submittedName>
</protein>
<proteinExistence type="predicted"/>
<dbReference type="Proteomes" id="UP000007374">
    <property type="component" value="Unassembled WGS sequence"/>
</dbReference>
<dbReference type="AlphaFoldDB" id="K2P194"/>
<dbReference type="PATRIC" id="fig|1231190.3.peg.836"/>
<organism evidence="2 3">
    <name type="scientific">Nitratireductor indicus C115</name>
    <dbReference type="NCBI Taxonomy" id="1231190"/>
    <lineage>
        <taxon>Bacteria</taxon>
        <taxon>Pseudomonadati</taxon>
        <taxon>Pseudomonadota</taxon>
        <taxon>Alphaproteobacteria</taxon>
        <taxon>Hyphomicrobiales</taxon>
        <taxon>Phyllobacteriaceae</taxon>
        <taxon>Nitratireductor</taxon>
    </lineage>
</organism>
<sequence length="61" mass="6927">MFDWIYIFETALLATVYFALSFGLVEAVSRFIGNPAPSEKTTPSPKSYFALPANNQRPRKR</sequence>
<name>K2P194_9HYPH</name>
<evidence type="ECO:0000313" key="3">
    <source>
        <dbReference type="Proteomes" id="UP000007374"/>
    </source>
</evidence>
<evidence type="ECO:0000256" key="1">
    <source>
        <dbReference type="SAM" id="MobiDB-lite"/>
    </source>
</evidence>
<dbReference type="STRING" id="721133.SAMN05216176_101519"/>
<reference evidence="2 3" key="1">
    <citation type="journal article" date="2012" name="J. Bacteriol.">
        <title>Genome Sequence of Nitratireductor indicus Type Strain C115.</title>
        <authorList>
            <person name="Lai Q."/>
            <person name="Li G."/>
            <person name="Yu Z."/>
            <person name="Shao Z."/>
        </authorList>
    </citation>
    <scope>NUCLEOTIDE SEQUENCE [LARGE SCALE GENOMIC DNA]</scope>
    <source>
        <strain evidence="2 3">C115</strain>
    </source>
</reference>
<dbReference type="EMBL" id="AMSI01000002">
    <property type="protein sequence ID" value="EKF43939.1"/>
    <property type="molecule type" value="Genomic_DNA"/>
</dbReference>
<accession>K2P194</accession>
<comment type="caution">
    <text evidence="2">The sequence shown here is derived from an EMBL/GenBank/DDBJ whole genome shotgun (WGS) entry which is preliminary data.</text>
</comment>